<evidence type="ECO:0000313" key="2">
    <source>
        <dbReference type="EMBL" id="RYV50392.1"/>
    </source>
</evidence>
<reference evidence="2 3" key="1">
    <citation type="submission" date="2019-01" db="EMBL/GenBank/DDBJ databases">
        <title>Novel species of Cellulomonas.</title>
        <authorList>
            <person name="Liu Q."/>
            <person name="Xin Y.-H."/>
        </authorList>
    </citation>
    <scope>NUCLEOTIDE SEQUENCE [LARGE SCALE GENOMIC DNA]</scope>
    <source>
        <strain evidence="2 3">HLT2-17</strain>
    </source>
</reference>
<accession>A0A4Q5MXC5</accession>
<name>A0A4Q5MXC5_9MICO</name>
<dbReference type="Proteomes" id="UP000293764">
    <property type="component" value="Unassembled WGS sequence"/>
</dbReference>
<evidence type="ECO:0000313" key="3">
    <source>
        <dbReference type="Proteomes" id="UP000293764"/>
    </source>
</evidence>
<feature type="region of interest" description="Disordered" evidence="1">
    <location>
        <begin position="1"/>
        <end position="69"/>
    </location>
</feature>
<proteinExistence type="predicted"/>
<keyword evidence="3" id="KW-1185">Reference proteome</keyword>
<dbReference type="EMBL" id="SDWW01000035">
    <property type="protein sequence ID" value="RYV50392.1"/>
    <property type="molecule type" value="Genomic_DNA"/>
</dbReference>
<dbReference type="AlphaFoldDB" id="A0A4Q5MXC5"/>
<feature type="compositionally biased region" description="Pro residues" evidence="1">
    <location>
        <begin position="1"/>
        <end position="11"/>
    </location>
</feature>
<feature type="compositionally biased region" description="Basic and acidic residues" evidence="1">
    <location>
        <begin position="46"/>
        <end position="69"/>
    </location>
</feature>
<evidence type="ECO:0000256" key="1">
    <source>
        <dbReference type="SAM" id="MobiDB-lite"/>
    </source>
</evidence>
<protein>
    <submittedName>
        <fullName evidence="2">Uncharacterized protein</fullName>
    </submittedName>
</protein>
<dbReference type="RefSeq" id="WP_130103301.1">
    <property type="nucleotide sequence ID" value="NZ_SDWW01000035.1"/>
</dbReference>
<comment type="caution">
    <text evidence="2">The sequence shown here is derived from an EMBL/GenBank/DDBJ whole genome shotgun (WGS) entry which is preliminary data.</text>
</comment>
<organism evidence="2 3">
    <name type="scientific">Pengzhenrongella frigida</name>
    <dbReference type="NCBI Taxonomy" id="1259133"/>
    <lineage>
        <taxon>Bacteria</taxon>
        <taxon>Bacillati</taxon>
        <taxon>Actinomycetota</taxon>
        <taxon>Actinomycetes</taxon>
        <taxon>Micrococcales</taxon>
        <taxon>Pengzhenrongella</taxon>
    </lineage>
</organism>
<dbReference type="OrthoDB" id="5150187at2"/>
<gene>
    <name evidence="2" type="ORF">EUA98_13970</name>
</gene>
<sequence>MPRNDVPPDPATPTDAPGPGRRKRRRVVRPGVGDATPGQSTDDTDVGWHESSGDSSNDDRLRRDVPPHW</sequence>